<dbReference type="PANTHER" id="PTHR43806:SF11">
    <property type="entry name" value="CEREVISIN-RELATED"/>
    <property type="match status" value="1"/>
</dbReference>
<dbReference type="Gene3D" id="3.40.50.200">
    <property type="entry name" value="Peptidase S8/S53 domain"/>
    <property type="match status" value="1"/>
</dbReference>
<dbReference type="InterPro" id="IPR000209">
    <property type="entry name" value="Peptidase_S8/S53_dom"/>
</dbReference>
<dbReference type="Pfam" id="PF00082">
    <property type="entry name" value="Peptidase_S8"/>
    <property type="match status" value="1"/>
</dbReference>
<keyword evidence="4 5" id="KW-0720">Serine protease</keyword>
<sequence>MLIRFLRFFTACAGILPLAGKEPIPITPHASQEATDWVLSALNDADTAAPELSYVFPETPHKVRLYLIDTAVDNASGWFDTNNILTLEDSQLIRGQGDPTSSSAFTHGTQVLSVIAGPEAGVARGTEIEVVSFDIYPDGEETSSTVGLLVTALGEAINHFIDNPGTPSVVCIANGSSEPASSTFLEARISEAVGRGMTVVVAAGNEGSDASAYIPAAYGTMDGVICVGASDQGHAPLASSNSGDAVDVHAPGVNVQTFHPESHSVGQTTPMTGTSPATAIVAATALAELGRQPGLNPSEVENLLKARAYTSDSESKVRVVQLDNDFDSDGTPDELERFFGYDPLNSSSTPPAIAVRRANGFTMLDFTISEDLLNTSGTSTLRDGSSWRLLCSTNLKDWMEVERYVHIGQKQEGRVAITILDDAVLTEDAPVPVSGGPVDSLRFDLLTGEPIVEYEEAESTANIQVQPRPRVGVRCFYKLEWIPARLAAE</sequence>
<protein>
    <submittedName>
        <fullName evidence="7">S8 family serine peptidase</fullName>
    </submittedName>
</protein>
<dbReference type="GO" id="GO:0004252">
    <property type="term" value="F:serine-type endopeptidase activity"/>
    <property type="evidence" value="ECO:0007669"/>
    <property type="project" value="UniProtKB-UniRule"/>
</dbReference>
<accession>A0A934R6F3</accession>
<dbReference type="RefSeq" id="WP_200276622.1">
    <property type="nucleotide sequence ID" value="NZ_JAENII010000002.1"/>
</dbReference>
<comment type="similarity">
    <text evidence="1 5">Belongs to the peptidase S8 family.</text>
</comment>
<dbReference type="GO" id="GO:0006508">
    <property type="term" value="P:proteolysis"/>
    <property type="evidence" value="ECO:0007669"/>
    <property type="project" value="UniProtKB-KW"/>
</dbReference>
<name>A0A934R6F3_9BACT</name>
<dbReference type="AlphaFoldDB" id="A0A934R6F3"/>
<keyword evidence="3 5" id="KW-0378">Hydrolase</keyword>
<evidence type="ECO:0000259" key="6">
    <source>
        <dbReference type="Pfam" id="PF00082"/>
    </source>
</evidence>
<gene>
    <name evidence="7" type="ORF">JIN81_04005</name>
</gene>
<dbReference type="EMBL" id="JAENII010000002">
    <property type="protein sequence ID" value="MBK1826169.1"/>
    <property type="molecule type" value="Genomic_DNA"/>
</dbReference>
<comment type="caution">
    <text evidence="7">The sequence shown here is derived from an EMBL/GenBank/DDBJ whole genome shotgun (WGS) entry which is preliminary data.</text>
</comment>
<evidence type="ECO:0000256" key="2">
    <source>
        <dbReference type="ARBA" id="ARBA00022670"/>
    </source>
</evidence>
<evidence type="ECO:0000256" key="5">
    <source>
        <dbReference type="PROSITE-ProRule" id="PRU01240"/>
    </source>
</evidence>
<dbReference type="InterPro" id="IPR050131">
    <property type="entry name" value="Peptidase_S8_subtilisin-like"/>
</dbReference>
<evidence type="ECO:0000256" key="4">
    <source>
        <dbReference type="ARBA" id="ARBA00022825"/>
    </source>
</evidence>
<evidence type="ECO:0000313" key="8">
    <source>
        <dbReference type="Proteomes" id="UP000658278"/>
    </source>
</evidence>
<reference evidence="7" key="1">
    <citation type="submission" date="2021-01" db="EMBL/GenBank/DDBJ databases">
        <title>Modified the classification status of verrucomicrobia.</title>
        <authorList>
            <person name="Feng X."/>
        </authorList>
    </citation>
    <scope>NUCLEOTIDE SEQUENCE</scope>
    <source>
        <strain evidence="7">KCTC 22201</strain>
    </source>
</reference>
<feature type="active site" description="Charge relay system" evidence="5">
    <location>
        <position position="275"/>
    </location>
</feature>
<feature type="active site" description="Charge relay system" evidence="5">
    <location>
        <position position="107"/>
    </location>
</feature>
<proteinExistence type="inferred from homology"/>
<keyword evidence="8" id="KW-1185">Reference proteome</keyword>
<dbReference type="PANTHER" id="PTHR43806">
    <property type="entry name" value="PEPTIDASE S8"/>
    <property type="match status" value="1"/>
</dbReference>
<feature type="active site" description="Charge relay system" evidence="5">
    <location>
        <position position="69"/>
    </location>
</feature>
<organism evidence="7 8">
    <name type="scientific">Haloferula rosea</name>
    <dbReference type="NCBI Taxonomy" id="490093"/>
    <lineage>
        <taxon>Bacteria</taxon>
        <taxon>Pseudomonadati</taxon>
        <taxon>Verrucomicrobiota</taxon>
        <taxon>Verrucomicrobiia</taxon>
        <taxon>Verrucomicrobiales</taxon>
        <taxon>Verrucomicrobiaceae</taxon>
        <taxon>Haloferula</taxon>
    </lineage>
</organism>
<keyword evidence="2 5" id="KW-0645">Protease</keyword>
<dbReference type="InterPro" id="IPR036852">
    <property type="entry name" value="Peptidase_S8/S53_dom_sf"/>
</dbReference>
<dbReference type="SUPFAM" id="SSF52743">
    <property type="entry name" value="Subtilisin-like"/>
    <property type="match status" value="1"/>
</dbReference>
<dbReference type="Proteomes" id="UP000658278">
    <property type="component" value="Unassembled WGS sequence"/>
</dbReference>
<dbReference type="PROSITE" id="PS51892">
    <property type="entry name" value="SUBTILASE"/>
    <property type="match status" value="1"/>
</dbReference>
<evidence type="ECO:0000313" key="7">
    <source>
        <dbReference type="EMBL" id="MBK1826169.1"/>
    </source>
</evidence>
<evidence type="ECO:0000256" key="1">
    <source>
        <dbReference type="ARBA" id="ARBA00011073"/>
    </source>
</evidence>
<evidence type="ECO:0000256" key="3">
    <source>
        <dbReference type="ARBA" id="ARBA00022801"/>
    </source>
</evidence>
<feature type="domain" description="Peptidase S8/S53" evidence="6">
    <location>
        <begin position="67"/>
        <end position="340"/>
    </location>
</feature>